<feature type="domain" description="Fibronectin type-III" evidence="2">
    <location>
        <begin position="89"/>
        <end position="180"/>
    </location>
</feature>
<dbReference type="PANTHER" id="PTHR46708:SF2">
    <property type="entry name" value="FIBRONECTIN TYPE-III DOMAIN-CONTAINING PROTEIN"/>
    <property type="match status" value="1"/>
</dbReference>
<feature type="non-terminal residue" evidence="3">
    <location>
        <position position="180"/>
    </location>
</feature>
<dbReference type="InterPro" id="IPR050991">
    <property type="entry name" value="ECM_Regulatory_Proteins"/>
</dbReference>
<dbReference type="Pfam" id="PF00041">
    <property type="entry name" value="fn3"/>
    <property type="match status" value="1"/>
</dbReference>
<dbReference type="AlphaFoldDB" id="A0AAN8X895"/>
<keyword evidence="4" id="KW-1185">Reference proteome</keyword>
<dbReference type="InterPro" id="IPR036116">
    <property type="entry name" value="FN3_sf"/>
</dbReference>
<dbReference type="PROSITE" id="PS50853">
    <property type="entry name" value="FN3"/>
    <property type="match status" value="1"/>
</dbReference>
<keyword evidence="1" id="KW-0677">Repeat</keyword>
<evidence type="ECO:0000256" key="1">
    <source>
        <dbReference type="ARBA" id="ARBA00022737"/>
    </source>
</evidence>
<organism evidence="3 4">
    <name type="scientific">Halocaridina rubra</name>
    <name type="common">Hawaiian red shrimp</name>
    <dbReference type="NCBI Taxonomy" id="373956"/>
    <lineage>
        <taxon>Eukaryota</taxon>
        <taxon>Metazoa</taxon>
        <taxon>Ecdysozoa</taxon>
        <taxon>Arthropoda</taxon>
        <taxon>Crustacea</taxon>
        <taxon>Multicrustacea</taxon>
        <taxon>Malacostraca</taxon>
        <taxon>Eumalacostraca</taxon>
        <taxon>Eucarida</taxon>
        <taxon>Decapoda</taxon>
        <taxon>Pleocyemata</taxon>
        <taxon>Caridea</taxon>
        <taxon>Atyoidea</taxon>
        <taxon>Atyidae</taxon>
        <taxon>Halocaridina</taxon>
    </lineage>
</organism>
<sequence length="180" mass="20145">MNFLKCRSFGVKWEDEGLWNNITNYFVEVNSSAGIKCTKNTSCNPPTSICSYNSEKQNCFLDPCESVNVTVTGNGTTSKPLTVTSDFKPPKYLQVTELQESTMTIEWDKPDGLEPSCTVQNYNVTWHPPDGEKAELLSNDTETYHITGLIPCSNYTIDVLAIHDDNCKSVDRVVSQTKNK</sequence>
<dbReference type="Proteomes" id="UP001381693">
    <property type="component" value="Unassembled WGS sequence"/>
</dbReference>
<evidence type="ECO:0000313" key="3">
    <source>
        <dbReference type="EMBL" id="KAK7078407.1"/>
    </source>
</evidence>
<dbReference type="Gene3D" id="2.60.40.10">
    <property type="entry name" value="Immunoglobulins"/>
    <property type="match status" value="1"/>
</dbReference>
<evidence type="ECO:0000259" key="2">
    <source>
        <dbReference type="PROSITE" id="PS50853"/>
    </source>
</evidence>
<gene>
    <name evidence="3" type="ORF">SK128_004924</name>
</gene>
<dbReference type="PANTHER" id="PTHR46708">
    <property type="entry name" value="TENASCIN"/>
    <property type="match status" value="1"/>
</dbReference>
<name>A0AAN8X895_HALRR</name>
<dbReference type="CDD" id="cd00063">
    <property type="entry name" value="FN3"/>
    <property type="match status" value="1"/>
</dbReference>
<comment type="caution">
    <text evidence="3">The sequence shown here is derived from an EMBL/GenBank/DDBJ whole genome shotgun (WGS) entry which is preliminary data.</text>
</comment>
<reference evidence="3 4" key="1">
    <citation type="submission" date="2023-11" db="EMBL/GenBank/DDBJ databases">
        <title>Halocaridina rubra genome assembly.</title>
        <authorList>
            <person name="Smith C."/>
        </authorList>
    </citation>
    <scope>NUCLEOTIDE SEQUENCE [LARGE SCALE GENOMIC DNA]</scope>
    <source>
        <strain evidence="3">EP-1</strain>
        <tissue evidence="3">Whole</tissue>
    </source>
</reference>
<dbReference type="InterPro" id="IPR003961">
    <property type="entry name" value="FN3_dom"/>
</dbReference>
<evidence type="ECO:0000313" key="4">
    <source>
        <dbReference type="Proteomes" id="UP001381693"/>
    </source>
</evidence>
<protein>
    <recommendedName>
        <fullName evidence="2">Fibronectin type-III domain-containing protein</fullName>
    </recommendedName>
</protein>
<dbReference type="InterPro" id="IPR013783">
    <property type="entry name" value="Ig-like_fold"/>
</dbReference>
<proteinExistence type="predicted"/>
<accession>A0AAN8X895</accession>
<dbReference type="SUPFAM" id="SSF49265">
    <property type="entry name" value="Fibronectin type III"/>
    <property type="match status" value="1"/>
</dbReference>
<dbReference type="EMBL" id="JAXCGZ010007851">
    <property type="protein sequence ID" value="KAK7078407.1"/>
    <property type="molecule type" value="Genomic_DNA"/>
</dbReference>
<dbReference type="SMART" id="SM00060">
    <property type="entry name" value="FN3"/>
    <property type="match status" value="1"/>
</dbReference>